<dbReference type="Pfam" id="PF00501">
    <property type="entry name" value="AMP-binding"/>
    <property type="match status" value="1"/>
</dbReference>
<dbReference type="PANTHER" id="PTHR43201:SF5">
    <property type="entry name" value="MEDIUM-CHAIN ACYL-COA LIGASE ACSF2, MITOCHONDRIAL"/>
    <property type="match status" value="1"/>
</dbReference>
<organism evidence="6 7">
    <name type="scientific">Mycobacterium asiaticum</name>
    <dbReference type="NCBI Taxonomy" id="1790"/>
    <lineage>
        <taxon>Bacteria</taxon>
        <taxon>Bacillati</taxon>
        <taxon>Actinomycetota</taxon>
        <taxon>Actinomycetes</taxon>
        <taxon>Mycobacteriales</taxon>
        <taxon>Mycobacteriaceae</taxon>
        <taxon>Mycobacterium</taxon>
    </lineage>
</organism>
<dbReference type="AlphaFoldDB" id="A0A1A3NMX6"/>
<name>A0A1A3NMX6_MYCAS</name>
<proteinExistence type="inferred from homology"/>
<dbReference type="RefSeq" id="WP_065035602.1">
    <property type="nucleotide sequence ID" value="NZ_LZLR01000094.1"/>
</dbReference>
<reference evidence="6 7" key="1">
    <citation type="submission" date="2016-06" db="EMBL/GenBank/DDBJ databases">
        <authorList>
            <person name="Kjaerup R.B."/>
            <person name="Dalgaard T.S."/>
            <person name="Juul-Madsen H.R."/>
        </authorList>
    </citation>
    <scope>NUCLEOTIDE SEQUENCE [LARGE SCALE GENOMIC DNA]</scope>
    <source>
        <strain evidence="6 7">1245335.1</strain>
    </source>
</reference>
<feature type="domain" description="AMP-dependent synthetase/ligase" evidence="4">
    <location>
        <begin position="17"/>
        <end position="378"/>
    </location>
</feature>
<dbReference type="SUPFAM" id="SSF56801">
    <property type="entry name" value="Acetyl-CoA synthetase-like"/>
    <property type="match status" value="1"/>
</dbReference>
<dbReference type="InterPro" id="IPR020845">
    <property type="entry name" value="AMP-binding_CS"/>
</dbReference>
<dbReference type="InterPro" id="IPR045851">
    <property type="entry name" value="AMP-bd_C_sf"/>
</dbReference>
<dbReference type="InterPro" id="IPR042099">
    <property type="entry name" value="ANL_N_sf"/>
</dbReference>
<dbReference type="GO" id="GO:0006631">
    <property type="term" value="P:fatty acid metabolic process"/>
    <property type="evidence" value="ECO:0007669"/>
    <property type="project" value="TreeGrafter"/>
</dbReference>
<keyword evidence="2" id="KW-0436">Ligase</keyword>
<evidence type="ECO:0000256" key="3">
    <source>
        <dbReference type="SAM" id="MobiDB-lite"/>
    </source>
</evidence>
<accession>A0A1A3NMX6</accession>
<evidence type="ECO:0008006" key="8">
    <source>
        <dbReference type="Google" id="ProtNLM"/>
    </source>
</evidence>
<feature type="compositionally biased region" description="Polar residues" evidence="3">
    <location>
        <begin position="524"/>
        <end position="541"/>
    </location>
</feature>
<dbReference type="GO" id="GO:0031956">
    <property type="term" value="F:medium-chain fatty acid-CoA ligase activity"/>
    <property type="evidence" value="ECO:0007669"/>
    <property type="project" value="TreeGrafter"/>
</dbReference>
<evidence type="ECO:0000256" key="1">
    <source>
        <dbReference type="ARBA" id="ARBA00006432"/>
    </source>
</evidence>
<evidence type="ECO:0000256" key="2">
    <source>
        <dbReference type="ARBA" id="ARBA00022598"/>
    </source>
</evidence>
<dbReference type="PROSITE" id="PS00455">
    <property type="entry name" value="AMP_BINDING"/>
    <property type="match status" value="1"/>
</dbReference>
<dbReference type="InterPro" id="IPR000873">
    <property type="entry name" value="AMP-dep_synth/lig_dom"/>
</dbReference>
<dbReference type="Proteomes" id="UP000093819">
    <property type="component" value="Unassembled WGS sequence"/>
</dbReference>
<comment type="similarity">
    <text evidence="1">Belongs to the ATP-dependent AMP-binding enzyme family.</text>
</comment>
<feature type="region of interest" description="Disordered" evidence="3">
    <location>
        <begin position="521"/>
        <end position="541"/>
    </location>
</feature>
<comment type="caution">
    <text evidence="6">The sequence shown here is derived from an EMBL/GenBank/DDBJ whole genome shotgun (WGS) entry which is preliminary data.</text>
</comment>
<dbReference type="Gene3D" id="3.30.300.30">
    <property type="match status" value="1"/>
</dbReference>
<dbReference type="OrthoDB" id="2579187at2"/>
<dbReference type="Pfam" id="PF13193">
    <property type="entry name" value="AMP-binding_C"/>
    <property type="match status" value="1"/>
</dbReference>
<dbReference type="PANTHER" id="PTHR43201">
    <property type="entry name" value="ACYL-COA SYNTHETASE"/>
    <property type="match status" value="1"/>
</dbReference>
<dbReference type="Gene3D" id="3.40.50.12780">
    <property type="entry name" value="N-terminal domain of ligase-like"/>
    <property type="match status" value="1"/>
</dbReference>
<feature type="domain" description="AMP-binding enzyme C-terminal" evidence="5">
    <location>
        <begin position="432"/>
        <end position="504"/>
    </location>
</feature>
<evidence type="ECO:0000313" key="6">
    <source>
        <dbReference type="EMBL" id="OBK22429.1"/>
    </source>
</evidence>
<protein>
    <recommendedName>
        <fullName evidence="8">ATP-dependent acyl-CoA ligase</fullName>
    </recommendedName>
</protein>
<dbReference type="InterPro" id="IPR025110">
    <property type="entry name" value="AMP-bd_C"/>
</dbReference>
<gene>
    <name evidence="6" type="ORF">A5635_22075</name>
</gene>
<evidence type="ECO:0000313" key="7">
    <source>
        <dbReference type="Proteomes" id="UP000093819"/>
    </source>
</evidence>
<evidence type="ECO:0000259" key="4">
    <source>
        <dbReference type="Pfam" id="PF00501"/>
    </source>
</evidence>
<evidence type="ECO:0000259" key="5">
    <source>
        <dbReference type="Pfam" id="PF13193"/>
    </source>
</evidence>
<dbReference type="EMBL" id="LZLR01000094">
    <property type="protein sequence ID" value="OBK22429.1"/>
    <property type="molecule type" value="Genomic_DNA"/>
</dbReference>
<sequence>MTLPTRETLPAIVNRMAATAPRRHFVRTVDGDAATWAELQDSMTLWAARFLTLGVGRGDVVVTVLDTGLDSVAVWLGLASIGAIDAATNPEFRGRMLAYAINNCAPALLVVAAHHLCVVEAVAAELNTVTRVLVIGDHDELSIPATSLPAPTRPADIDADLAEAKGVMTEPQSHDIACVTYTSGTTGPSKAVRLPWGQLHSINSGTFPLEDLTSDDVFYCTTSHAHFGSKSIPFNAAMVGGQVVMRPRFALSAFWSDIREFGVTTGMLVGSMADVLLRDPNSPDGPTTLTNLFMAPLGNSYRQFSERFGVRICTVYNSTEGGVAIRSGWNPANEHTVGRLRQGYPGFEVRLVDTNDYEVSDGTTGECAIRAREPWVMNAGYLNNDSATASAWRNGWFHTGDALIRSADGDYTFVDRLKDVIRRRGENISSFEVEADVLQNPEIVECAAVAVPADSVEDEVLLFAVRRPGSSITAPELAADLASRMTRFMVPRYIEFIDELPKTQATLRVIKADLRQRGIGPHTWDSQNQTARMSASLTANK</sequence>